<feature type="transmembrane region" description="Helical" evidence="1">
    <location>
        <begin position="46"/>
        <end position="65"/>
    </location>
</feature>
<keyword evidence="1" id="KW-0812">Transmembrane</keyword>
<comment type="caution">
    <text evidence="2">The sequence shown here is derived from an EMBL/GenBank/DDBJ whole genome shotgun (WGS) entry which is preliminary data.</text>
</comment>
<evidence type="ECO:0000313" key="2">
    <source>
        <dbReference type="EMBL" id="KAH7090575.1"/>
    </source>
</evidence>
<keyword evidence="1" id="KW-0472">Membrane</keyword>
<evidence type="ECO:0000313" key="3">
    <source>
        <dbReference type="Proteomes" id="UP000813461"/>
    </source>
</evidence>
<accession>A0A8K0RBC1</accession>
<keyword evidence="1" id="KW-1133">Transmembrane helix</keyword>
<gene>
    <name evidence="2" type="ORF">FB567DRAFT_295393</name>
</gene>
<reference evidence="2" key="1">
    <citation type="journal article" date="2021" name="Nat. Commun.">
        <title>Genetic determinants of endophytism in the Arabidopsis root mycobiome.</title>
        <authorList>
            <person name="Mesny F."/>
            <person name="Miyauchi S."/>
            <person name="Thiergart T."/>
            <person name="Pickel B."/>
            <person name="Atanasova L."/>
            <person name="Karlsson M."/>
            <person name="Huettel B."/>
            <person name="Barry K.W."/>
            <person name="Haridas S."/>
            <person name="Chen C."/>
            <person name="Bauer D."/>
            <person name="Andreopoulos W."/>
            <person name="Pangilinan J."/>
            <person name="LaButti K."/>
            <person name="Riley R."/>
            <person name="Lipzen A."/>
            <person name="Clum A."/>
            <person name="Drula E."/>
            <person name="Henrissat B."/>
            <person name="Kohler A."/>
            <person name="Grigoriev I.V."/>
            <person name="Martin F.M."/>
            <person name="Hacquard S."/>
        </authorList>
    </citation>
    <scope>NUCLEOTIDE SEQUENCE</scope>
    <source>
        <strain evidence="2">MPI-SDFR-AT-0120</strain>
    </source>
</reference>
<feature type="transmembrane region" description="Helical" evidence="1">
    <location>
        <begin position="14"/>
        <end position="34"/>
    </location>
</feature>
<sequence length="108" mass="12423">MALTNCITSKTHDLLLYHPSTAYLHVTLTVLLLPRSRGPFCSSQNHFVWIEVGIFFLFCFDLHPIPRQLQKYRFSTLPLSHHRICSSVFRVRLSMTIRRGGGVSCFQG</sequence>
<keyword evidence="3" id="KW-1185">Reference proteome</keyword>
<protein>
    <submittedName>
        <fullName evidence="2">Uncharacterized protein</fullName>
    </submittedName>
</protein>
<dbReference type="AlphaFoldDB" id="A0A8K0RBC1"/>
<dbReference type="Proteomes" id="UP000813461">
    <property type="component" value="Unassembled WGS sequence"/>
</dbReference>
<proteinExistence type="predicted"/>
<name>A0A8K0RBC1_9PLEO</name>
<organism evidence="2 3">
    <name type="scientific">Paraphoma chrysanthemicola</name>
    <dbReference type="NCBI Taxonomy" id="798071"/>
    <lineage>
        <taxon>Eukaryota</taxon>
        <taxon>Fungi</taxon>
        <taxon>Dikarya</taxon>
        <taxon>Ascomycota</taxon>
        <taxon>Pezizomycotina</taxon>
        <taxon>Dothideomycetes</taxon>
        <taxon>Pleosporomycetidae</taxon>
        <taxon>Pleosporales</taxon>
        <taxon>Pleosporineae</taxon>
        <taxon>Phaeosphaeriaceae</taxon>
        <taxon>Paraphoma</taxon>
    </lineage>
</organism>
<evidence type="ECO:0000256" key="1">
    <source>
        <dbReference type="SAM" id="Phobius"/>
    </source>
</evidence>
<dbReference type="EMBL" id="JAGMVJ010000005">
    <property type="protein sequence ID" value="KAH7090575.1"/>
    <property type="molecule type" value="Genomic_DNA"/>
</dbReference>